<evidence type="ECO:0000256" key="4">
    <source>
        <dbReference type="ARBA" id="ARBA00022989"/>
    </source>
</evidence>
<dbReference type="AlphaFoldDB" id="A0A3A4B9D2"/>
<dbReference type="Proteomes" id="UP000265768">
    <property type="component" value="Unassembled WGS sequence"/>
</dbReference>
<protein>
    <submittedName>
        <fullName evidence="7">Cytosine permease</fullName>
    </submittedName>
</protein>
<keyword evidence="3 6" id="KW-0812">Transmembrane</keyword>
<feature type="transmembrane region" description="Helical" evidence="6">
    <location>
        <begin position="222"/>
        <end position="247"/>
    </location>
</feature>
<dbReference type="RefSeq" id="WP_119924461.1">
    <property type="nucleotide sequence ID" value="NZ_QZEY01000001.1"/>
</dbReference>
<dbReference type="GO" id="GO:0005886">
    <property type="term" value="C:plasma membrane"/>
    <property type="evidence" value="ECO:0007669"/>
    <property type="project" value="TreeGrafter"/>
</dbReference>
<feature type="transmembrane region" description="Helical" evidence="6">
    <location>
        <begin position="191"/>
        <end position="210"/>
    </location>
</feature>
<reference evidence="7 8" key="1">
    <citation type="submission" date="2018-09" db="EMBL/GenBank/DDBJ databases">
        <title>YIM 75507 draft genome.</title>
        <authorList>
            <person name="Tang S."/>
            <person name="Feng Y."/>
        </authorList>
    </citation>
    <scope>NUCLEOTIDE SEQUENCE [LARGE SCALE GENOMIC DNA]</scope>
    <source>
        <strain evidence="7 8">YIM 75507</strain>
    </source>
</reference>
<keyword evidence="5 6" id="KW-0472">Membrane</keyword>
<evidence type="ECO:0000256" key="1">
    <source>
        <dbReference type="ARBA" id="ARBA00004141"/>
    </source>
</evidence>
<keyword evidence="8" id="KW-1185">Reference proteome</keyword>
<evidence type="ECO:0000256" key="5">
    <source>
        <dbReference type="ARBA" id="ARBA00023136"/>
    </source>
</evidence>
<organism evidence="7 8">
    <name type="scientific">Bailinhaonella thermotolerans</name>
    <dbReference type="NCBI Taxonomy" id="1070861"/>
    <lineage>
        <taxon>Bacteria</taxon>
        <taxon>Bacillati</taxon>
        <taxon>Actinomycetota</taxon>
        <taxon>Actinomycetes</taxon>
        <taxon>Streptosporangiales</taxon>
        <taxon>Streptosporangiaceae</taxon>
        <taxon>Bailinhaonella</taxon>
    </lineage>
</organism>
<feature type="transmembrane region" description="Helical" evidence="6">
    <location>
        <begin position="133"/>
        <end position="152"/>
    </location>
</feature>
<feature type="transmembrane region" description="Helical" evidence="6">
    <location>
        <begin position="390"/>
        <end position="410"/>
    </location>
</feature>
<evidence type="ECO:0000313" key="8">
    <source>
        <dbReference type="Proteomes" id="UP000265768"/>
    </source>
</evidence>
<feature type="transmembrane region" description="Helical" evidence="6">
    <location>
        <begin position="259"/>
        <end position="280"/>
    </location>
</feature>
<feature type="transmembrane region" description="Helical" evidence="6">
    <location>
        <begin position="301"/>
        <end position="320"/>
    </location>
</feature>
<dbReference type="Pfam" id="PF02133">
    <property type="entry name" value="Transp_cyt_pur"/>
    <property type="match status" value="1"/>
</dbReference>
<evidence type="ECO:0000313" key="7">
    <source>
        <dbReference type="EMBL" id="RJL35489.1"/>
    </source>
</evidence>
<comment type="caution">
    <text evidence="7">The sequence shown here is derived from an EMBL/GenBank/DDBJ whole genome shotgun (WGS) entry which is preliminary data.</text>
</comment>
<dbReference type="InterPro" id="IPR030191">
    <property type="entry name" value="CodB"/>
</dbReference>
<gene>
    <name evidence="7" type="ORF">D5H75_01395</name>
</gene>
<sequence>MSADTPAKRAEAASGAPGHRIALILLGIIITPVVLSSPTLGSGLPFPSVITSVLAGSLILMIVAVLTLAIGEHARQPTYDVVRFPFGRAGAKAITALLGVSVFGWAAVTANGFGTAARRLVAELTGAQVPLPVLVAFGCVLFVAATAFGFEILGKVAQFAVPVIALLLGYLVYVSLSSARDFATPSSPMDWGVAVSSVVGTGTVLAVTSADFGSFARGRRQALTGGVLAFGVAYPLLFLAGAVPAALTGQAALIDAMAMISSALPAVALLVFAAITANAGNIFQGTLAVSSLFPRARKGQVSIALGAGAAVLGSLDVAAWLPDFLLFLGIAAPPVAGIIIADFIRYRRHGYDTAALAYGGAVRLPTFLAWAGGCGVGYLTAYGTFSLTHIPSIDSLVSGGLLYALITALATSTRRERERTAA</sequence>
<feature type="transmembrane region" description="Helical" evidence="6">
    <location>
        <begin position="356"/>
        <end position="378"/>
    </location>
</feature>
<keyword evidence="4 6" id="KW-1133">Transmembrane helix</keyword>
<dbReference type="PANTHER" id="PTHR30569:SF0">
    <property type="entry name" value="CYTOSINE PERMEASE"/>
    <property type="match status" value="1"/>
</dbReference>
<evidence type="ECO:0000256" key="3">
    <source>
        <dbReference type="ARBA" id="ARBA00022692"/>
    </source>
</evidence>
<dbReference type="GO" id="GO:0015209">
    <property type="term" value="F:cytosine transmembrane transporter activity"/>
    <property type="evidence" value="ECO:0007669"/>
    <property type="project" value="InterPro"/>
</dbReference>
<feature type="transmembrane region" description="Helical" evidence="6">
    <location>
        <begin position="159"/>
        <end position="179"/>
    </location>
</feature>
<comment type="subcellular location">
    <subcellularLocation>
        <location evidence="1">Membrane</location>
        <topology evidence="1">Multi-pass membrane protein</topology>
    </subcellularLocation>
</comment>
<proteinExistence type="inferred from homology"/>
<evidence type="ECO:0000256" key="2">
    <source>
        <dbReference type="ARBA" id="ARBA00008974"/>
    </source>
</evidence>
<evidence type="ECO:0000256" key="6">
    <source>
        <dbReference type="SAM" id="Phobius"/>
    </source>
</evidence>
<feature type="transmembrane region" description="Helical" evidence="6">
    <location>
        <begin position="46"/>
        <end position="70"/>
    </location>
</feature>
<dbReference type="InterPro" id="IPR001248">
    <property type="entry name" value="Pur-cyt_permease"/>
</dbReference>
<name>A0A3A4B9D2_9ACTN</name>
<feature type="transmembrane region" description="Helical" evidence="6">
    <location>
        <begin position="326"/>
        <end position="344"/>
    </location>
</feature>
<dbReference type="PANTHER" id="PTHR30569">
    <property type="entry name" value="CYTOSINE TRANSPORTER CODB"/>
    <property type="match status" value="1"/>
</dbReference>
<comment type="similarity">
    <text evidence="2">Belongs to the purine-cytosine permease (2.A.39) family.</text>
</comment>
<dbReference type="OrthoDB" id="3169878at2"/>
<dbReference type="Gene3D" id="1.10.4160.10">
    <property type="entry name" value="Hydantoin permease"/>
    <property type="match status" value="1"/>
</dbReference>
<accession>A0A3A4B9D2</accession>
<feature type="transmembrane region" description="Helical" evidence="6">
    <location>
        <begin position="21"/>
        <end position="40"/>
    </location>
</feature>
<feature type="transmembrane region" description="Helical" evidence="6">
    <location>
        <begin position="91"/>
        <end position="113"/>
    </location>
</feature>
<dbReference type="EMBL" id="QZEY01000001">
    <property type="protein sequence ID" value="RJL35489.1"/>
    <property type="molecule type" value="Genomic_DNA"/>
</dbReference>